<evidence type="ECO:0000313" key="1">
    <source>
        <dbReference type="EMBL" id="AUR53027.1"/>
    </source>
</evidence>
<gene>
    <name evidence="1" type="ORF">CUN60_12235</name>
</gene>
<accession>A0A2I7N995</accession>
<dbReference type="EMBL" id="CP024847">
    <property type="protein sequence ID" value="AUR53027.1"/>
    <property type="molecule type" value="Genomic_DNA"/>
</dbReference>
<dbReference type="Pfam" id="PF08889">
    <property type="entry name" value="WbqC"/>
    <property type="match status" value="1"/>
</dbReference>
<keyword evidence="2" id="KW-1185">Reference proteome</keyword>
<protein>
    <recommendedName>
        <fullName evidence="3">WbqC-like protein family protein</fullName>
    </recommendedName>
</protein>
<name>A0A2I7N995_9NEIS</name>
<dbReference type="OrthoDB" id="3611744at2"/>
<evidence type="ECO:0000313" key="2">
    <source>
        <dbReference type="Proteomes" id="UP000236655"/>
    </source>
</evidence>
<evidence type="ECO:0008006" key="3">
    <source>
        <dbReference type="Google" id="ProtNLM"/>
    </source>
</evidence>
<dbReference type="KEGG" id="nba:CUN60_12235"/>
<organism evidence="1 2">
    <name type="scientific">Aquella oligotrophica</name>
    <dbReference type="NCBI Taxonomy" id="2067065"/>
    <lineage>
        <taxon>Bacteria</taxon>
        <taxon>Pseudomonadati</taxon>
        <taxon>Pseudomonadota</taxon>
        <taxon>Betaproteobacteria</taxon>
        <taxon>Neisseriales</taxon>
        <taxon>Neisseriaceae</taxon>
        <taxon>Aquella</taxon>
    </lineage>
</organism>
<sequence>MHKCAILQSNYIPWKGVFDMISQVDTFVFLEDVDFTVRDWRTRNRIKTANGTMWLSVPVKKSTRGTKIFEIETCQDTNWQLKHYKTIYNAYKKAPYFGNYHGIIEEIYLSQRWRNLSEFNIYVTKLLAKTLSINTTFINSKELNTNGHKDDKLIEICKKVGANFYLSGPTAKSYISSEKFLYANIELAYMDYVHYPEYKQLHGKFDHYVSVLDVLFNCGENSIDFITRNKFKVE</sequence>
<dbReference type="InterPro" id="IPR014985">
    <property type="entry name" value="WbqC"/>
</dbReference>
<dbReference type="RefSeq" id="WP_102952313.1">
    <property type="nucleotide sequence ID" value="NZ_CP024847.1"/>
</dbReference>
<proteinExistence type="predicted"/>
<reference evidence="2" key="1">
    <citation type="submission" date="2017-11" db="EMBL/GenBank/DDBJ databases">
        <authorList>
            <person name="Chan K.G."/>
            <person name="Lee L.S."/>
        </authorList>
    </citation>
    <scope>NUCLEOTIDE SEQUENCE [LARGE SCALE GENOMIC DNA]</scope>
    <source>
        <strain evidence="2">DSM 100970</strain>
    </source>
</reference>
<dbReference type="AlphaFoldDB" id="A0A2I7N995"/>
<dbReference type="Proteomes" id="UP000236655">
    <property type="component" value="Chromosome"/>
</dbReference>